<dbReference type="EC" id="2.7.2.11" evidence="8"/>
<evidence type="ECO:0000256" key="5">
    <source>
        <dbReference type="ARBA" id="ARBA00022741"/>
    </source>
</evidence>
<accession>A0A928BSV5</accession>
<reference evidence="10" key="1">
    <citation type="submission" date="2019-04" db="EMBL/GenBank/DDBJ databases">
        <title>Evolution of Biomass-Degrading Anaerobic Consortia Revealed by Metagenomics.</title>
        <authorList>
            <person name="Peng X."/>
        </authorList>
    </citation>
    <scope>NUCLEOTIDE SEQUENCE</scope>
    <source>
        <strain evidence="10">SIG141</strain>
    </source>
</reference>
<keyword evidence="4 8" id="KW-0808">Transferase</keyword>
<gene>
    <name evidence="8 10" type="primary">proB</name>
    <name evidence="10" type="ORF">E7102_06535</name>
</gene>
<dbReference type="InterPro" id="IPR036393">
    <property type="entry name" value="AceGlu_kinase-like_sf"/>
</dbReference>
<evidence type="ECO:0000256" key="4">
    <source>
        <dbReference type="ARBA" id="ARBA00022679"/>
    </source>
</evidence>
<organism evidence="10 11">
    <name type="scientific">Xylanibacter ruminicola</name>
    <name type="common">Prevotella ruminicola</name>
    <dbReference type="NCBI Taxonomy" id="839"/>
    <lineage>
        <taxon>Bacteria</taxon>
        <taxon>Pseudomonadati</taxon>
        <taxon>Bacteroidota</taxon>
        <taxon>Bacteroidia</taxon>
        <taxon>Bacteroidales</taxon>
        <taxon>Prevotellaceae</taxon>
        <taxon>Xylanibacter</taxon>
    </lineage>
</organism>
<evidence type="ECO:0000313" key="11">
    <source>
        <dbReference type="Proteomes" id="UP000763088"/>
    </source>
</evidence>
<dbReference type="PANTHER" id="PTHR43654">
    <property type="entry name" value="GLUTAMATE 5-KINASE"/>
    <property type="match status" value="1"/>
</dbReference>
<evidence type="ECO:0000313" key="10">
    <source>
        <dbReference type="EMBL" id="MBE6266109.1"/>
    </source>
</evidence>
<evidence type="ECO:0000256" key="6">
    <source>
        <dbReference type="ARBA" id="ARBA00022777"/>
    </source>
</evidence>
<keyword evidence="7 8" id="KW-0067">ATP-binding</keyword>
<comment type="catalytic activity">
    <reaction evidence="8">
        <text>L-glutamate + ATP = L-glutamyl 5-phosphate + ADP</text>
        <dbReference type="Rhea" id="RHEA:14877"/>
        <dbReference type="ChEBI" id="CHEBI:29985"/>
        <dbReference type="ChEBI" id="CHEBI:30616"/>
        <dbReference type="ChEBI" id="CHEBI:58274"/>
        <dbReference type="ChEBI" id="CHEBI:456216"/>
        <dbReference type="EC" id="2.7.2.11"/>
    </reaction>
</comment>
<dbReference type="FunFam" id="3.40.1160.10:FF:000040">
    <property type="entry name" value="Glutamate 5-kinase"/>
    <property type="match status" value="1"/>
</dbReference>
<feature type="binding site" evidence="8">
    <location>
        <position position="48"/>
    </location>
    <ligand>
        <name>substrate</name>
    </ligand>
</feature>
<dbReference type="InterPro" id="IPR005715">
    <property type="entry name" value="Glu_5kinase/COase_Synthase"/>
</dbReference>
<dbReference type="PRINTS" id="PR00474">
    <property type="entry name" value="GLU5KINASE"/>
</dbReference>
<comment type="subcellular location">
    <subcellularLocation>
        <location evidence="8">Cytoplasm</location>
    </subcellularLocation>
</comment>
<dbReference type="Gene3D" id="3.40.1160.10">
    <property type="entry name" value="Acetylglutamate kinase-like"/>
    <property type="match status" value="1"/>
</dbReference>
<dbReference type="HAMAP" id="MF_00456">
    <property type="entry name" value="ProB"/>
    <property type="match status" value="1"/>
</dbReference>
<keyword evidence="3 8" id="KW-0641">Proline biosynthesis</keyword>
<dbReference type="EMBL" id="SUYD01000007">
    <property type="protein sequence ID" value="MBE6266109.1"/>
    <property type="molecule type" value="Genomic_DNA"/>
</dbReference>
<dbReference type="GO" id="GO:0055129">
    <property type="term" value="P:L-proline biosynthetic process"/>
    <property type="evidence" value="ECO:0007669"/>
    <property type="project" value="UniProtKB-UniRule"/>
</dbReference>
<dbReference type="InterPro" id="IPR041739">
    <property type="entry name" value="G5K_ProB"/>
</dbReference>
<dbReference type="GO" id="GO:0004349">
    <property type="term" value="F:glutamate 5-kinase activity"/>
    <property type="evidence" value="ECO:0007669"/>
    <property type="project" value="UniProtKB-UniRule"/>
</dbReference>
<dbReference type="InterPro" id="IPR001057">
    <property type="entry name" value="Glu/AcGlu_kinase"/>
</dbReference>
<evidence type="ECO:0000256" key="2">
    <source>
        <dbReference type="ARBA" id="ARBA00022605"/>
    </source>
</evidence>
<sequence length="255" mass="28363">MKRRIVVKVGSNVLTRDDGKLDVTRMSALVDQIAWLRKQNIEVILVTSGAVACGRRELTIDHSLDSVEQRQLFSAVGQVKLVGLYYDLFREFGIHVGQVLTMKENFQPGEQYRNQQACMTVMLENDVLPIVNENDTVSVTELMFTDNDELSGLIAQMMKADSLVLLSNIDGIYTGHPDDPSSELIPTVAPCTDLSKYIQKEKSAFGRGGMHSKYHTASNIQSAGIHVIIANGTRDNILIDLIERPESTPHTEFLT</sequence>
<comment type="pathway">
    <text evidence="8">Amino-acid biosynthesis; L-proline biosynthesis; L-glutamate 5-semialdehyde from L-glutamate: step 1/2.</text>
</comment>
<dbReference type="GO" id="GO:0005829">
    <property type="term" value="C:cytosol"/>
    <property type="evidence" value="ECO:0007669"/>
    <property type="project" value="TreeGrafter"/>
</dbReference>
<evidence type="ECO:0000256" key="7">
    <source>
        <dbReference type="ARBA" id="ARBA00022840"/>
    </source>
</evidence>
<keyword evidence="1 8" id="KW-0963">Cytoplasm</keyword>
<dbReference type="NCBIfam" id="TIGR01027">
    <property type="entry name" value="proB"/>
    <property type="match status" value="1"/>
</dbReference>
<dbReference type="GO" id="GO:0005524">
    <property type="term" value="F:ATP binding"/>
    <property type="evidence" value="ECO:0007669"/>
    <property type="project" value="UniProtKB-KW"/>
</dbReference>
<feature type="domain" description="Aspartate/glutamate/uridylate kinase" evidence="9">
    <location>
        <begin position="4"/>
        <end position="231"/>
    </location>
</feature>
<evidence type="ECO:0000256" key="3">
    <source>
        <dbReference type="ARBA" id="ARBA00022650"/>
    </source>
</evidence>
<feature type="binding site" evidence="8">
    <location>
        <position position="8"/>
    </location>
    <ligand>
        <name>ATP</name>
        <dbReference type="ChEBI" id="CHEBI:30616"/>
    </ligand>
</feature>
<dbReference type="CDD" id="cd04242">
    <property type="entry name" value="AAK_G5K_ProB"/>
    <property type="match status" value="1"/>
</dbReference>
<comment type="caution">
    <text evidence="8">Lacks conserved residue(s) required for the propagation of feature annotation.</text>
</comment>
<dbReference type="InterPro" id="IPR001048">
    <property type="entry name" value="Asp/Glu/Uridylate_kinase"/>
</dbReference>
<dbReference type="Proteomes" id="UP000763088">
    <property type="component" value="Unassembled WGS sequence"/>
</dbReference>
<dbReference type="Pfam" id="PF00696">
    <property type="entry name" value="AA_kinase"/>
    <property type="match status" value="1"/>
</dbReference>
<feature type="binding site" evidence="8">
    <location>
        <position position="147"/>
    </location>
    <ligand>
        <name>substrate</name>
    </ligand>
</feature>
<name>A0A928BSV5_XYLRU</name>
<keyword evidence="5 8" id="KW-0547">Nucleotide-binding</keyword>
<evidence type="ECO:0000259" key="9">
    <source>
        <dbReference type="Pfam" id="PF00696"/>
    </source>
</evidence>
<evidence type="ECO:0000256" key="1">
    <source>
        <dbReference type="ARBA" id="ARBA00022490"/>
    </source>
</evidence>
<dbReference type="SUPFAM" id="SSF53633">
    <property type="entry name" value="Carbamate kinase-like"/>
    <property type="match status" value="1"/>
</dbReference>
<evidence type="ECO:0000256" key="8">
    <source>
        <dbReference type="HAMAP-Rule" id="MF_00456"/>
    </source>
</evidence>
<comment type="caution">
    <text evidence="10">The sequence shown here is derived from an EMBL/GenBank/DDBJ whole genome shotgun (WGS) entry which is preliminary data.</text>
</comment>
<dbReference type="PIRSF" id="PIRSF000729">
    <property type="entry name" value="GK"/>
    <property type="match status" value="1"/>
</dbReference>
<dbReference type="AlphaFoldDB" id="A0A928BSV5"/>
<dbReference type="PANTHER" id="PTHR43654:SF1">
    <property type="entry name" value="ISOPENTENYL PHOSPHATE KINASE"/>
    <property type="match status" value="1"/>
</dbReference>
<keyword evidence="2 8" id="KW-0028">Amino-acid biosynthesis</keyword>
<comment type="function">
    <text evidence="8">Catalyzes the transfer of a phosphate group to glutamate to form L-glutamate 5-phosphate.</text>
</comment>
<comment type="similarity">
    <text evidence="8">Belongs to the glutamate 5-kinase family.</text>
</comment>
<proteinExistence type="inferred from homology"/>
<keyword evidence="6 8" id="KW-0418">Kinase</keyword>
<protein>
    <recommendedName>
        <fullName evidence="8">Glutamate 5-kinase</fullName>
        <ecNumber evidence="8">2.7.2.11</ecNumber>
    </recommendedName>
    <alternativeName>
        <fullName evidence="8">Gamma-glutamyl kinase</fullName>
        <shortName evidence="8">GK</shortName>
    </alternativeName>
</protein>
<dbReference type="InterPro" id="IPR011529">
    <property type="entry name" value="Glu_5kinase"/>
</dbReference>
<feature type="binding site" evidence="8">
    <location>
        <position position="135"/>
    </location>
    <ligand>
        <name>substrate</name>
    </ligand>
</feature>